<dbReference type="Proteomes" id="UP000019373">
    <property type="component" value="Unassembled WGS sequence"/>
</dbReference>
<feature type="compositionally biased region" description="Basic and acidic residues" evidence="1">
    <location>
        <begin position="22"/>
        <end position="57"/>
    </location>
</feature>
<dbReference type="GeneID" id="19242877"/>
<dbReference type="HOGENOM" id="CLU_057568_0_1_1"/>
<protein>
    <submittedName>
        <fullName evidence="2">Uncharacterized protein</fullName>
    </submittedName>
</protein>
<name>U1I406_ENDPU</name>
<reference evidence="3" key="1">
    <citation type="journal article" date="2014" name="BMC Genomics">
        <title>Genome characteristics reveal the impact of lichenization on lichen-forming fungus Endocarpon pusillum Hedwig (Verrucariales, Ascomycota).</title>
        <authorList>
            <person name="Wang Y.-Y."/>
            <person name="Liu B."/>
            <person name="Zhang X.-Y."/>
            <person name="Zhou Q.-M."/>
            <person name="Zhang T."/>
            <person name="Li H."/>
            <person name="Yu Y.-F."/>
            <person name="Zhang X.-L."/>
            <person name="Hao X.-Y."/>
            <person name="Wang M."/>
            <person name="Wang L."/>
            <person name="Wei J.-C."/>
        </authorList>
    </citation>
    <scope>NUCLEOTIDE SEQUENCE [LARGE SCALE GENOMIC DNA]</scope>
    <source>
        <strain evidence="3">Z07020 / HMAS-L-300199</strain>
    </source>
</reference>
<dbReference type="PANTHER" id="PTHR24030:SF0">
    <property type="entry name" value="PROTEIN CMSS1"/>
    <property type="match status" value="1"/>
</dbReference>
<dbReference type="OMA" id="DHFAQKA"/>
<dbReference type="EMBL" id="KE720699">
    <property type="protein sequence ID" value="ERF76819.1"/>
    <property type="molecule type" value="Genomic_DNA"/>
</dbReference>
<dbReference type="Pfam" id="PF14617">
    <property type="entry name" value="CMS1"/>
    <property type="match status" value="1"/>
</dbReference>
<dbReference type="GO" id="GO:0030686">
    <property type="term" value="C:90S preribosome"/>
    <property type="evidence" value="ECO:0007669"/>
    <property type="project" value="TreeGrafter"/>
</dbReference>
<dbReference type="OrthoDB" id="1929311at2759"/>
<dbReference type="AlphaFoldDB" id="U1I406"/>
<evidence type="ECO:0000313" key="2">
    <source>
        <dbReference type="EMBL" id="ERF76819.1"/>
    </source>
</evidence>
<dbReference type="PANTHER" id="PTHR24030">
    <property type="entry name" value="PROTEIN CMSS1"/>
    <property type="match status" value="1"/>
</dbReference>
<organism evidence="2 3">
    <name type="scientific">Endocarpon pusillum (strain Z07020 / HMAS-L-300199)</name>
    <name type="common">Lichen-forming fungus</name>
    <dbReference type="NCBI Taxonomy" id="1263415"/>
    <lineage>
        <taxon>Eukaryota</taxon>
        <taxon>Fungi</taxon>
        <taxon>Dikarya</taxon>
        <taxon>Ascomycota</taxon>
        <taxon>Pezizomycotina</taxon>
        <taxon>Eurotiomycetes</taxon>
        <taxon>Chaetothyriomycetidae</taxon>
        <taxon>Verrucariales</taxon>
        <taxon>Verrucariaceae</taxon>
        <taxon>Endocarpon</taxon>
    </lineage>
</organism>
<evidence type="ECO:0000256" key="1">
    <source>
        <dbReference type="SAM" id="MobiDB-lite"/>
    </source>
</evidence>
<evidence type="ECO:0000313" key="3">
    <source>
        <dbReference type="Proteomes" id="UP000019373"/>
    </source>
</evidence>
<keyword evidence="3" id="KW-1185">Reference proteome</keyword>
<dbReference type="RefSeq" id="XP_007785855.1">
    <property type="nucleotide sequence ID" value="XM_007787665.1"/>
</dbReference>
<proteinExistence type="predicted"/>
<accession>U1I406</accession>
<sequence length="291" mass="32609">MAAVLRQTSEKPRRNGSKRKRSLNDERGEDSSTAKKTATEPAKRHPETDGDVDESIRHMDPGLLADHISKKIKRSFRDLSAVELGDKYLSQRIFSDTTNFDAPRSLQSLPLFLEHISNSKEDLSISGEDPGSPHTIVVAASGLRAADVTRSKASGAHCRPNADIVTRSLRIYQSPDSAVAKLFAKHIKMPEAVDYVKRTKYVHSLGLARLMPLRIGIGIGTPQRLLDLLEKDVLKTKKLKRIVIDGSHLDQKKRSVFDMKELLDPLIKLLSRRPIKERLDAEGRRCSVYVF</sequence>
<dbReference type="GO" id="GO:0005634">
    <property type="term" value="C:nucleus"/>
    <property type="evidence" value="ECO:0007669"/>
    <property type="project" value="TreeGrafter"/>
</dbReference>
<feature type="region of interest" description="Disordered" evidence="1">
    <location>
        <begin position="1"/>
        <end position="57"/>
    </location>
</feature>
<dbReference type="InterPro" id="IPR032704">
    <property type="entry name" value="Cms1"/>
</dbReference>
<dbReference type="eggNOG" id="KOG3089">
    <property type="taxonomic scope" value="Eukaryota"/>
</dbReference>
<gene>
    <name evidence="2" type="ORF">EPUS_07999</name>
</gene>